<evidence type="ECO:0000256" key="5">
    <source>
        <dbReference type="ARBA" id="ARBA00022640"/>
    </source>
</evidence>
<evidence type="ECO:0000313" key="12">
    <source>
        <dbReference type="Proteomes" id="UP000693970"/>
    </source>
</evidence>
<evidence type="ECO:0000256" key="4">
    <source>
        <dbReference type="ARBA" id="ARBA00022528"/>
    </source>
</evidence>
<evidence type="ECO:0000256" key="3">
    <source>
        <dbReference type="ARBA" id="ARBA00010793"/>
    </source>
</evidence>
<evidence type="ECO:0000256" key="8">
    <source>
        <dbReference type="ARBA" id="ARBA00022989"/>
    </source>
</evidence>
<evidence type="ECO:0000313" key="11">
    <source>
        <dbReference type="EMBL" id="KAG7344359.1"/>
    </source>
</evidence>
<dbReference type="InterPro" id="IPR021825">
    <property type="entry name" value="RETICULATA-related"/>
</dbReference>
<gene>
    <name evidence="11" type="ORF">IV203_022367</name>
</gene>
<sequence length="335" mass="37353">MISSSVATSISAVSLAHESYSTRRRTTLLPLTSCRIRRRLSTSRNHLLAFLLTLIIIPLFLESSLAYQQGTAATVSMSSNSFFPIQRWSKQLQTGYQRRVAADPTFVSKSVTEVLVAAGTQFTAEWNRRGADRLLPELDFVVPAIVTAVFGKYYSMWRVAKTLDDSNVDNQQKDWTQFTNHNDPILFGKLPVPTNAFQAYMMDGVTRPTVLQRAGSFLTPVFPLFRAGFISSAVGYGVVDILIRLRSMVLPSYSAVTQPVNVFYASIYTGCFMAVVSNIRYQLLQGLVEPLLDKAFQRVPVIQRVVVFLVRWMNGLLGSVLAITGMRACGLQKLK</sequence>
<keyword evidence="4" id="KW-0150">Chloroplast</keyword>
<reference evidence="11" key="1">
    <citation type="journal article" date="2021" name="Sci. Rep.">
        <title>Diploid genomic architecture of Nitzschia inconspicua, an elite biomass production diatom.</title>
        <authorList>
            <person name="Oliver A."/>
            <person name="Podell S."/>
            <person name="Pinowska A."/>
            <person name="Traller J.C."/>
            <person name="Smith S.R."/>
            <person name="McClure R."/>
            <person name="Beliaev A."/>
            <person name="Bohutskyi P."/>
            <person name="Hill E.A."/>
            <person name="Rabines A."/>
            <person name="Zheng H."/>
            <person name="Allen L.Z."/>
            <person name="Kuo A."/>
            <person name="Grigoriev I.V."/>
            <person name="Allen A.E."/>
            <person name="Hazlebeck D."/>
            <person name="Allen E.E."/>
        </authorList>
    </citation>
    <scope>NUCLEOTIDE SEQUENCE</scope>
    <source>
        <strain evidence="11">Hildebrandi</strain>
    </source>
</reference>
<feature type="transmembrane region" description="Helical" evidence="10">
    <location>
        <begin position="217"/>
        <end position="239"/>
    </location>
</feature>
<keyword evidence="7" id="KW-0809">Transit peptide</keyword>
<accession>A0A9K3KIJ2</accession>
<name>A0A9K3KIJ2_9STRA</name>
<dbReference type="AlphaFoldDB" id="A0A9K3KIJ2"/>
<dbReference type="PANTHER" id="PTHR31620">
    <property type="entry name" value="PROTEIN RETICULATA-RELATED 2, CHLOROPLASTIC-RELATED"/>
    <property type="match status" value="1"/>
</dbReference>
<feature type="transmembrane region" description="Helical" evidence="10">
    <location>
        <begin position="47"/>
        <end position="67"/>
    </location>
</feature>
<proteinExistence type="inferred from homology"/>
<evidence type="ECO:0000256" key="9">
    <source>
        <dbReference type="ARBA" id="ARBA00023136"/>
    </source>
</evidence>
<dbReference type="Proteomes" id="UP000693970">
    <property type="component" value="Unassembled WGS sequence"/>
</dbReference>
<keyword evidence="5" id="KW-0934">Plastid</keyword>
<dbReference type="Pfam" id="PF11891">
    <property type="entry name" value="RETICULATA-like"/>
    <property type="match status" value="1"/>
</dbReference>
<keyword evidence="6 10" id="KW-0812">Transmembrane</keyword>
<organism evidence="11 12">
    <name type="scientific">Nitzschia inconspicua</name>
    <dbReference type="NCBI Taxonomy" id="303405"/>
    <lineage>
        <taxon>Eukaryota</taxon>
        <taxon>Sar</taxon>
        <taxon>Stramenopiles</taxon>
        <taxon>Ochrophyta</taxon>
        <taxon>Bacillariophyta</taxon>
        <taxon>Bacillariophyceae</taxon>
        <taxon>Bacillariophycidae</taxon>
        <taxon>Bacillariales</taxon>
        <taxon>Bacillariaceae</taxon>
        <taxon>Nitzschia</taxon>
    </lineage>
</organism>
<dbReference type="OrthoDB" id="205639at2759"/>
<dbReference type="PANTHER" id="PTHR31620:SF15">
    <property type="entry name" value="PROTEIN RETICULATA-RELATED 2, CHLOROPLASTIC-RELATED"/>
    <property type="match status" value="1"/>
</dbReference>
<keyword evidence="8 10" id="KW-1133">Transmembrane helix</keyword>
<keyword evidence="12" id="KW-1185">Reference proteome</keyword>
<dbReference type="GO" id="GO:0016020">
    <property type="term" value="C:membrane"/>
    <property type="evidence" value="ECO:0007669"/>
    <property type="project" value="UniProtKB-SubCell"/>
</dbReference>
<evidence type="ECO:0000256" key="2">
    <source>
        <dbReference type="ARBA" id="ARBA00004229"/>
    </source>
</evidence>
<protein>
    <submittedName>
        <fullName evidence="11">RETICULATA-related protein</fullName>
    </submittedName>
</protein>
<comment type="similarity">
    <text evidence="3">Belongs to the RETICULATA family.</text>
</comment>
<reference evidence="11" key="2">
    <citation type="submission" date="2021-04" db="EMBL/GenBank/DDBJ databases">
        <authorList>
            <person name="Podell S."/>
        </authorList>
    </citation>
    <scope>NUCLEOTIDE SEQUENCE</scope>
    <source>
        <strain evidence="11">Hildebrandi</strain>
    </source>
</reference>
<evidence type="ECO:0000256" key="10">
    <source>
        <dbReference type="SAM" id="Phobius"/>
    </source>
</evidence>
<evidence type="ECO:0000256" key="6">
    <source>
        <dbReference type="ARBA" id="ARBA00022692"/>
    </source>
</evidence>
<dbReference type="EMBL" id="JAGRRH010000023">
    <property type="protein sequence ID" value="KAG7344359.1"/>
    <property type="molecule type" value="Genomic_DNA"/>
</dbReference>
<comment type="subcellular location">
    <subcellularLocation>
        <location evidence="1">Membrane</location>
        <topology evidence="1">Multi-pass membrane protein</topology>
    </subcellularLocation>
    <subcellularLocation>
        <location evidence="2">Plastid</location>
        <location evidence="2">Chloroplast</location>
    </subcellularLocation>
</comment>
<evidence type="ECO:0000256" key="1">
    <source>
        <dbReference type="ARBA" id="ARBA00004141"/>
    </source>
</evidence>
<feature type="transmembrane region" description="Helical" evidence="10">
    <location>
        <begin position="301"/>
        <end position="325"/>
    </location>
</feature>
<keyword evidence="9 10" id="KW-0472">Membrane</keyword>
<comment type="caution">
    <text evidence="11">The sequence shown here is derived from an EMBL/GenBank/DDBJ whole genome shotgun (WGS) entry which is preliminary data.</text>
</comment>
<feature type="transmembrane region" description="Helical" evidence="10">
    <location>
        <begin position="260"/>
        <end position="281"/>
    </location>
</feature>
<evidence type="ECO:0000256" key="7">
    <source>
        <dbReference type="ARBA" id="ARBA00022946"/>
    </source>
</evidence>
<dbReference type="GO" id="GO:0009507">
    <property type="term" value="C:chloroplast"/>
    <property type="evidence" value="ECO:0007669"/>
    <property type="project" value="UniProtKB-SubCell"/>
</dbReference>